<accession>W1PCC2</accession>
<reference evidence="2" key="1">
    <citation type="journal article" date="2013" name="Science">
        <title>The Amborella genome and the evolution of flowering plants.</title>
        <authorList>
            <consortium name="Amborella Genome Project"/>
        </authorList>
    </citation>
    <scope>NUCLEOTIDE SEQUENCE [LARGE SCALE GENOMIC DNA]</scope>
</reference>
<proteinExistence type="predicted"/>
<dbReference type="SUPFAM" id="SSF81383">
    <property type="entry name" value="F-box domain"/>
    <property type="match status" value="1"/>
</dbReference>
<organism evidence="1 2">
    <name type="scientific">Amborella trichopoda</name>
    <dbReference type="NCBI Taxonomy" id="13333"/>
    <lineage>
        <taxon>Eukaryota</taxon>
        <taxon>Viridiplantae</taxon>
        <taxon>Streptophyta</taxon>
        <taxon>Embryophyta</taxon>
        <taxon>Tracheophyta</taxon>
        <taxon>Spermatophyta</taxon>
        <taxon>Magnoliopsida</taxon>
        <taxon>Amborellales</taxon>
        <taxon>Amborellaceae</taxon>
        <taxon>Amborella</taxon>
    </lineage>
</organism>
<dbReference type="InterPro" id="IPR050796">
    <property type="entry name" value="SCF_F-box_component"/>
</dbReference>
<dbReference type="EMBL" id="KI394011">
    <property type="protein sequence ID" value="ERN05354.1"/>
    <property type="molecule type" value="Genomic_DNA"/>
</dbReference>
<dbReference type="Proteomes" id="UP000017836">
    <property type="component" value="Unassembled WGS sequence"/>
</dbReference>
<protein>
    <recommendedName>
        <fullName evidence="3">F-box domain-containing protein</fullName>
    </recommendedName>
</protein>
<evidence type="ECO:0008006" key="3">
    <source>
        <dbReference type="Google" id="ProtNLM"/>
    </source>
</evidence>
<evidence type="ECO:0000313" key="1">
    <source>
        <dbReference type="EMBL" id="ERN05354.1"/>
    </source>
</evidence>
<dbReference type="AlphaFoldDB" id="W1PCC2"/>
<dbReference type="PANTHER" id="PTHR31672">
    <property type="entry name" value="BNACNNG10540D PROTEIN"/>
    <property type="match status" value="1"/>
</dbReference>
<sequence length="190" mass="21567">MPKAKSAKRKASTEEETRASIISKDGGISSLMHNQASFEEEGNMALTVDEYVMILFLSTISVDLSIRILLALPVESIFRFKCACKSWQQLLSSVLFAQIHSLCPTLPSEVFAFIYVDDYLVPSSYFSLLISKNSVQKNITSQVQLIEVPSRFRRLQCVAFSHGLVCYRTWFQKQELNALANWWSGMDMYA</sequence>
<name>W1PCC2_AMBTC</name>
<keyword evidence="2" id="KW-1185">Reference proteome</keyword>
<dbReference type="HOGENOM" id="CLU_1429828_0_0_1"/>
<gene>
    <name evidence="1" type="ORF">AMTR_s00007p00194670</name>
</gene>
<dbReference type="InterPro" id="IPR036047">
    <property type="entry name" value="F-box-like_dom_sf"/>
</dbReference>
<evidence type="ECO:0000313" key="2">
    <source>
        <dbReference type="Proteomes" id="UP000017836"/>
    </source>
</evidence>
<dbReference type="Gramene" id="ERN05354">
    <property type="protein sequence ID" value="ERN05354"/>
    <property type="gene ID" value="AMTR_s00007p00194670"/>
</dbReference>
<dbReference type="GO" id="GO:0004842">
    <property type="term" value="F:ubiquitin-protein transferase activity"/>
    <property type="evidence" value="ECO:0000318"/>
    <property type="project" value="GO_Central"/>
</dbReference>
<dbReference type="GO" id="GO:0031146">
    <property type="term" value="P:SCF-dependent proteasomal ubiquitin-dependent protein catabolic process"/>
    <property type="evidence" value="ECO:0000318"/>
    <property type="project" value="GO_Central"/>
</dbReference>